<evidence type="ECO:0000256" key="1">
    <source>
        <dbReference type="SAM" id="Phobius"/>
    </source>
</evidence>
<keyword evidence="1" id="KW-0472">Membrane</keyword>
<dbReference type="AlphaFoldDB" id="A0A1K0GHF4"/>
<evidence type="ECO:0000313" key="3">
    <source>
        <dbReference type="Proteomes" id="UP000182486"/>
    </source>
</evidence>
<reference evidence="2 3" key="1">
    <citation type="submission" date="2016-09" db="EMBL/GenBank/DDBJ databases">
        <title>Couchioplanes caeruleus draft genome sequence.</title>
        <authorList>
            <person name="Sheehan J."/>
            <person name="Caffrey P."/>
        </authorList>
    </citation>
    <scope>NUCLEOTIDE SEQUENCE [LARGE SCALE GENOMIC DNA]</scope>
    <source>
        <strain evidence="2 3">DSM 43634</strain>
    </source>
</reference>
<comment type="caution">
    <text evidence="2">The sequence shown here is derived from an EMBL/GenBank/DDBJ whole genome shotgun (WGS) entry which is preliminary data.</text>
</comment>
<keyword evidence="3" id="KW-1185">Reference proteome</keyword>
<keyword evidence="1" id="KW-0812">Transmembrane</keyword>
<dbReference type="EMBL" id="MEIA01000479">
    <property type="protein sequence ID" value="OJF10340.1"/>
    <property type="molecule type" value="Genomic_DNA"/>
</dbReference>
<gene>
    <name evidence="2" type="ORF">BG844_32360</name>
</gene>
<protein>
    <submittedName>
        <fullName evidence="2">Uncharacterized protein</fullName>
    </submittedName>
</protein>
<sequence>MEAYLDPAYEWTSLLVGPEAVVPWWAWVALLVMIFWSLLAPGLAAARKREEERQRIFRMQEAGYRRLHGLDR</sequence>
<proteinExistence type="predicted"/>
<organism evidence="2 3">
    <name type="scientific">Couchioplanes caeruleus subsp. caeruleus</name>
    <dbReference type="NCBI Taxonomy" id="56427"/>
    <lineage>
        <taxon>Bacteria</taxon>
        <taxon>Bacillati</taxon>
        <taxon>Actinomycetota</taxon>
        <taxon>Actinomycetes</taxon>
        <taxon>Micromonosporales</taxon>
        <taxon>Micromonosporaceae</taxon>
        <taxon>Couchioplanes</taxon>
    </lineage>
</organism>
<dbReference type="RefSeq" id="WP_071809199.1">
    <property type="nucleotide sequence ID" value="NZ_MEIA01000479.1"/>
</dbReference>
<accession>A0A1K0GHF4</accession>
<feature type="transmembrane region" description="Helical" evidence="1">
    <location>
        <begin position="24"/>
        <end position="46"/>
    </location>
</feature>
<evidence type="ECO:0000313" key="2">
    <source>
        <dbReference type="EMBL" id="OJF10340.1"/>
    </source>
</evidence>
<dbReference type="Proteomes" id="UP000182486">
    <property type="component" value="Unassembled WGS sequence"/>
</dbReference>
<keyword evidence="1" id="KW-1133">Transmembrane helix</keyword>
<name>A0A1K0GHF4_9ACTN</name>